<evidence type="ECO:0000313" key="2">
    <source>
        <dbReference type="EMBL" id="KRO96798.1"/>
    </source>
</evidence>
<evidence type="ECO:0000313" key="3">
    <source>
        <dbReference type="Proteomes" id="UP000051213"/>
    </source>
</evidence>
<dbReference type="Pfam" id="PF11219">
    <property type="entry name" value="DUF3014"/>
    <property type="match status" value="1"/>
</dbReference>
<accession>A0A0R2UC86</accession>
<protein>
    <recommendedName>
        <fullName evidence="4">DUF3014 domain-containing protein</fullName>
    </recommendedName>
</protein>
<organism evidence="2 3">
    <name type="scientific">SAR92 bacterium BACL26 MAG-121220-bin70</name>
    <dbReference type="NCBI Taxonomy" id="1655626"/>
    <lineage>
        <taxon>Bacteria</taxon>
        <taxon>Pseudomonadati</taxon>
        <taxon>Pseudomonadota</taxon>
        <taxon>Gammaproteobacteria</taxon>
        <taxon>Cellvibrionales</taxon>
        <taxon>Porticoccaceae</taxon>
        <taxon>SAR92 clade</taxon>
    </lineage>
</organism>
<evidence type="ECO:0000256" key="1">
    <source>
        <dbReference type="SAM" id="Phobius"/>
    </source>
</evidence>
<dbReference type="Proteomes" id="UP000051213">
    <property type="component" value="Unassembled WGS sequence"/>
</dbReference>
<dbReference type="EMBL" id="LICA01000035">
    <property type="protein sequence ID" value="KRO96798.1"/>
    <property type="molecule type" value="Genomic_DNA"/>
</dbReference>
<keyword evidence="1" id="KW-0812">Transmembrane</keyword>
<keyword evidence="1" id="KW-0472">Membrane</keyword>
<sequence>MTEGRNTTNKSKSILTLGTLASLIIVGGVLYQAQKDLPNDSELLSIPEQAVEVFIAPPIVPEATIPEALNESDRANLESSTPSDPLQSLLPDLDTSDDFVRERILLMSNKPEINIWLSADDLIRRAASYLDGLSRGVILGKIFPLSSPKSSFATHNDGDVIWLNAGNYDRYNTTIAVIASLDMKSVAQMFHFARPLLESAFLEMGYKPRQMDGILLTALDQVLNTPIIAEPIRLTRDSVAYKYADMSLESLTPLQKQLIRTGPENTQRLQQQALALKNALLDPNGTN</sequence>
<evidence type="ECO:0008006" key="4">
    <source>
        <dbReference type="Google" id="ProtNLM"/>
    </source>
</evidence>
<dbReference type="InterPro" id="IPR021382">
    <property type="entry name" value="DUF3014"/>
</dbReference>
<keyword evidence="1" id="KW-1133">Transmembrane helix</keyword>
<reference evidence="2 3" key="1">
    <citation type="submission" date="2015-10" db="EMBL/GenBank/DDBJ databases">
        <title>Metagenome-Assembled Genomes uncover a global brackish microbiome.</title>
        <authorList>
            <person name="Hugerth L.W."/>
            <person name="Larsson J."/>
            <person name="Alneberg J."/>
            <person name="Lindh M.V."/>
            <person name="Legrand C."/>
            <person name="Pinhassi J."/>
            <person name="Andersson A.F."/>
        </authorList>
    </citation>
    <scope>NUCLEOTIDE SEQUENCE [LARGE SCALE GENOMIC DNA]</scope>
    <source>
        <strain evidence="2">BACL26 MAG-121220-bin70</strain>
    </source>
</reference>
<gene>
    <name evidence="2" type="ORF">ABS24_10600</name>
</gene>
<feature type="transmembrane region" description="Helical" evidence="1">
    <location>
        <begin position="12"/>
        <end position="31"/>
    </location>
</feature>
<dbReference type="AlphaFoldDB" id="A0A0R2UC86"/>
<name>A0A0R2UC86_9GAMM</name>
<proteinExistence type="predicted"/>
<comment type="caution">
    <text evidence="2">The sequence shown here is derived from an EMBL/GenBank/DDBJ whole genome shotgun (WGS) entry which is preliminary data.</text>
</comment>